<feature type="domain" description="Glycoside hydrolase family 38 central" evidence="2">
    <location>
        <begin position="1"/>
        <end position="58"/>
    </location>
</feature>
<dbReference type="AlphaFoldDB" id="A0A060BXM6"/>
<dbReference type="InterPro" id="IPR037094">
    <property type="entry name" value="Glyco_hydro_38_cen_sf"/>
</dbReference>
<reference evidence="3" key="1">
    <citation type="journal article" date="2013" name="Environ. Microbiol.">
        <title>Seasonally variable intestinal metagenomes of the red palm weevil (Rhynchophorus ferrugineus).</title>
        <authorList>
            <person name="Jia S."/>
            <person name="Zhang X."/>
            <person name="Zhang G."/>
            <person name="Yin A."/>
            <person name="Zhang S."/>
            <person name="Li F."/>
            <person name="Wang L."/>
            <person name="Zhao D."/>
            <person name="Yun Q."/>
            <person name="Tala"/>
            <person name="Wang J."/>
            <person name="Sun G."/>
            <person name="Baabdullah M."/>
            <person name="Yu X."/>
            <person name="Hu S."/>
            <person name="Al-Mssallem I.S."/>
            <person name="Yu J."/>
        </authorList>
    </citation>
    <scope>NUCLEOTIDE SEQUENCE</scope>
</reference>
<dbReference type="EMBL" id="KF120441">
    <property type="protein sequence ID" value="AIA87714.1"/>
    <property type="molecule type" value="Genomic_DNA"/>
</dbReference>
<feature type="non-terminal residue" evidence="3">
    <location>
        <position position="1"/>
    </location>
</feature>
<dbReference type="Gene3D" id="1.20.1270.50">
    <property type="entry name" value="Glycoside hydrolase family 38, central domain"/>
    <property type="match status" value="1"/>
</dbReference>
<dbReference type="GO" id="GO:0009313">
    <property type="term" value="P:oligosaccharide catabolic process"/>
    <property type="evidence" value="ECO:0007669"/>
    <property type="project" value="TreeGrafter"/>
</dbReference>
<accession>A0A060BXM6</accession>
<dbReference type="InterPro" id="IPR028995">
    <property type="entry name" value="Glyco_hydro_57/38_cen_sf"/>
</dbReference>
<dbReference type="InterPro" id="IPR015341">
    <property type="entry name" value="Glyco_hydro_38_cen"/>
</dbReference>
<organism evidence="3">
    <name type="scientific">uncultured Streptomyces sp</name>
    <dbReference type="NCBI Taxonomy" id="174707"/>
    <lineage>
        <taxon>Bacteria</taxon>
        <taxon>Bacillati</taxon>
        <taxon>Actinomycetota</taxon>
        <taxon>Actinomycetes</taxon>
        <taxon>Kitasatosporales</taxon>
        <taxon>Streptomycetaceae</taxon>
        <taxon>Streptomyces</taxon>
        <taxon>environmental samples</taxon>
    </lineage>
</organism>
<name>A0A060BXM6_9ACTN</name>
<dbReference type="PANTHER" id="PTHR46017">
    <property type="entry name" value="ALPHA-MANNOSIDASE 2C1"/>
    <property type="match status" value="1"/>
</dbReference>
<dbReference type="PANTHER" id="PTHR46017:SF1">
    <property type="entry name" value="ALPHA-MANNOSIDASE 2C1"/>
    <property type="match status" value="1"/>
</dbReference>
<evidence type="ECO:0000256" key="1">
    <source>
        <dbReference type="ARBA" id="ARBA00022801"/>
    </source>
</evidence>
<dbReference type="Pfam" id="PF09261">
    <property type="entry name" value="Alpha-mann_mid"/>
    <property type="match status" value="1"/>
</dbReference>
<dbReference type="SUPFAM" id="SSF88688">
    <property type="entry name" value="Families 57/38 glycoside transferase middle domain"/>
    <property type="match status" value="1"/>
</dbReference>
<evidence type="ECO:0000313" key="3">
    <source>
        <dbReference type="EMBL" id="AIA87714.1"/>
    </source>
</evidence>
<keyword evidence="1" id="KW-0378">Hydrolase</keyword>
<protein>
    <submittedName>
        <fullName evidence="3">Alpha-mann_mid</fullName>
    </submittedName>
</protein>
<dbReference type="GO" id="GO:0006013">
    <property type="term" value="P:mannose metabolic process"/>
    <property type="evidence" value="ECO:0007669"/>
    <property type="project" value="InterPro"/>
</dbReference>
<evidence type="ECO:0000259" key="2">
    <source>
        <dbReference type="SMART" id="SM00872"/>
    </source>
</evidence>
<sequence>HLLREAEVWATTATIRSGRPYPTALLEHSWRTVLLQQFHDILPGSAIAWVHREAEANYQKLAADLTREITDAISCVAGDGDVPLAANAGSFTAQDVAPLSIGMPRGISGEVTIARTEIGHVIDNGVLAATFDDTGHLVSVVQHESGRELIPAAPEPGRC</sequence>
<feature type="non-terminal residue" evidence="3">
    <location>
        <position position="159"/>
    </location>
</feature>
<proteinExistence type="predicted"/>
<dbReference type="GO" id="GO:0004559">
    <property type="term" value="F:alpha-mannosidase activity"/>
    <property type="evidence" value="ECO:0007669"/>
    <property type="project" value="InterPro"/>
</dbReference>
<dbReference type="SMART" id="SM00872">
    <property type="entry name" value="Alpha-mann_mid"/>
    <property type="match status" value="1"/>
</dbReference>